<feature type="binding site" evidence="8">
    <location>
        <position position="113"/>
    </location>
    <ligand>
        <name>S-adenosyl-L-methionine</name>
        <dbReference type="ChEBI" id="CHEBI:59789"/>
    </ligand>
</feature>
<dbReference type="RefSeq" id="WP_251225138.1">
    <property type="nucleotide sequence ID" value="NZ_JAMBOL010000039.1"/>
</dbReference>
<keyword evidence="4 8" id="KW-0949">S-adenosyl-L-methionine</keyword>
<evidence type="ECO:0000256" key="3">
    <source>
        <dbReference type="ARBA" id="ARBA00022679"/>
    </source>
</evidence>
<dbReference type="Gene3D" id="3.40.50.150">
    <property type="entry name" value="Vaccinia Virus protein VP39"/>
    <property type="match status" value="1"/>
</dbReference>
<dbReference type="AlphaFoldDB" id="A0A9X2DWG0"/>
<evidence type="ECO:0000256" key="5">
    <source>
        <dbReference type="ARBA" id="ARBA00022884"/>
    </source>
</evidence>
<proteinExistence type="inferred from homology"/>
<dbReference type="PANTHER" id="PTHR11727:SF7">
    <property type="entry name" value="DIMETHYLADENOSINE TRANSFERASE-RELATED"/>
    <property type="match status" value="1"/>
</dbReference>
<reference evidence="11" key="1">
    <citation type="submission" date="2022-05" db="EMBL/GenBank/DDBJ databases">
        <title>Comparative Genomics of Spacecraft Associated Microbes.</title>
        <authorList>
            <person name="Tran M.T."/>
            <person name="Wright A."/>
            <person name="Seuylemezian A."/>
            <person name="Eisen J."/>
            <person name="Coil D."/>
        </authorList>
    </citation>
    <scope>NUCLEOTIDE SEQUENCE</scope>
    <source>
        <strain evidence="11">214.1.1</strain>
    </source>
</reference>
<dbReference type="InterPro" id="IPR001737">
    <property type="entry name" value="KsgA/Erm"/>
</dbReference>
<dbReference type="NCBIfam" id="NF000499">
    <property type="entry name" value="Erm23S_rRNA_broad"/>
    <property type="match status" value="1"/>
</dbReference>
<evidence type="ECO:0000313" key="11">
    <source>
        <dbReference type="EMBL" id="MCM3716488.1"/>
    </source>
</evidence>
<evidence type="ECO:0000256" key="9">
    <source>
        <dbReference type="SAM" id="MobiDB-lite"/>
    </source>
</evidence>
<dbReference type="EMBL" id="JAMBOL010000039">
    <property type="protein sequence ID" value="MCM3716488.1"/>
    <property type="molecule type" value="Genomic_DNA"/>
</dbReference>
<dbReference type="InterPro" id="IPR020596">
    <property type="entry name" value="rRNA_Ade_Mease_Trfase_CS"/>
</dbReference>
<dbReference type="PROSITE" id="PS51689">
    <property type="entry name" value="SAM_RNA_A_N6_MT"/>
    <property type="match status" value="1"/>
</dbReference>
<keyword evidence="2 8" id="KW-0489">Methyltransferase</keyword>
<keyword evidence="3 8" id="KW-0808">Transferase</keyword>
<organism evidence="11 12">
    <name type="scientific">Halalkalibacter oceani</name>
    <dbReference type="NCBI Taxonomy" id="1653776"/>
    <lineage>
        <taxon>Bacteria</taxon>
        <taxon>Bacillati</taxon>
        <taxon>Bacillota</taxon>
        <taxon>Bacilli</taxon>
        <taxon>Bacillales</taxon>
        <taxon>Bacillaceae</taxon>
        <taxon>Halalkalibacter</taxon>
    </lineage>
</organism>
<feature type="binding site" evidence="8">
    <location>
        <position position="97"/>
    </location>
    <ligand>
        <name>S-adenosyl-L-methionine</name>
        <dbReference type="ChEBI" id="CHEBI:59789"/>
    </ligand>
</feature>
<keyword evidence="12" id="KW-1185">Reference proteome</keyword>
<dbReference type="InterPro" id="IPR029063">
    <property type="entry name" value="SAM-dependent_MTases_sf"/>
</dbReference>
<comment type="similarity">
    <text evidence="8">Belongs to the class I-like SAM-binding methyltransferase superfamily. rRNA adenine N(6)-methyltransferase family.</text>
</comment>
<dbReference type="Pfam" id="PF00398">
    <property type="entry name" value="RrnaAD"/>
    <property type="match status" value="1"/>
</dbReference>
<dbReference type="PROSITE" id="PS01131">
    <property type="entry name" value="RRNA_A_DIMETH"/>
    <property type="match status" value="1"/>
</dbReference>
<evidence type="ECO:0000313" key="12">
    <source>
        <dbReference type="Proteomes" id="UP001139179"/>
    </source>
</evidence>
<dbReference type="GO" id="GO:0000179">
    <property type="term" value="F:rRNA (adenine-N6,N6-)-dimethyltransferase activity"/>
    <property type="evidence" value="ECO:0007669"/>
    <property type="project" value="UniProtKB-UniRule"/>
</dbReference>
<name>A0A9X2DWG0_9BACI</name>
<evidence type="ECO:0000256" key="7">
    <source>
        <dbReference type="ARBA" id="ARBA00030809"/>
    </source>
</evidence>
<gene>
    <name evidence="11" type="primary">erm</name>
    <name evidence="11" type="ORF">M3202_20795</name>
</gene>
<feature type="binding site" evidence="8">
    <location>
        <position position="26"/>
    </location>
    <ligand>
        <name>S-adenosyl-L-methionine</name>
        <dbReference type="ChEBI" id="CHEBI:59789"/>
    </ligand>
</feature>
<dbReference type="GO" id="GO:0003723">
    <property type="term" value="F:RNA binding"/>
    <property type="evidence" value="ECO:0007669"/>
    <property type="project" value="UniProtKB-UniRule"/>
</dbReference>
<evidence type="ECO:0000256" key="1">
    <source>
        <dbReference type="ARBA" id="ARBA00016505"/>
    </source>
</evidence>
<protein>
    <recommendedName>
        <fullName evidence="1">rRNA adenine N-6-methyltransferase</fullName>
    </recommendedName>
    <alternativeName>
        <fullName evidence="7">Erythromycin resistance protein</fullName>
    </alternativeName>
    <alternativeName>
        <fullName evidence="6">Macrolide-lincosamide-streptogramin B resistance protein</fullName>
    </alternativeName>
</protein>
<evidence type="ECO:0000256" key="8">
    <source>
        <dbReference type="PROSITE-ProRule" id="PRU01026"/>
    </source>
</evidence>
<evidence type="ECO:0000256" key="6">
    <source>
        <dbReference type="ARBA" id="ARBA00029941"/>
    </source>
</evidence>
<accession>A0A9X2DWG0</accession>
<feature type="region of interest" description="Disordered" evidence="9">
    <location>
        <begin position="1"/>
        <end position="21"/>
    </location>
</feature>
<feature type="domain" description="Ribosomal RNA adenine methylase transferase N-terminal" evidence="10">
    <location>
        <begin position="31"/>
        <end position="196"/>
    </location>
</feature>
<dbReference type="Gene3D" id="1.10.8.100">
    <property type="entry name" value="Ribosomal RNA adenine dimethylase-like, domain 2"/>
    <property type="match status" value="1"/>
</dbReference>
<dbReference type="SUPFAM" id="SSF53335">
    <property type="entry name" value="S-adenosyl-L-methionine-dependent methyltransferases"/>
    <property type="match status" value="1"/>
</dbReference>
<feature type="binding site" evidence="8">
    <location>
        <position position="72"/>
    </location>
    <ligand>
        <name>S-adenosyl-L-methionine</name>
        <dbReference type="ChEBI" id="CHEBI:59789"/>
    </ligand>
</feature>
<comment type="caution">
    <text evidence="11">The sequence shown here is derived from an EMBL/GenBank/DDBJ whole genome shotgun (WGS) entry which is preliminary data.</text>
</comment>
<feature type="binding site" evidence="8">
    <location>
        <position position="24"/>
    </location>
    <ligand>
        <name>S-adenosyl-L-methionine</name>
        <dbReference type="ChEBI" id="CHEBI:59789"/>
    </ligand>
</feature>
<dbReference type="PANTHER" id="PTHR11727">
    <property type="entry name" value="DIMETHYLADENOSINE TRANSFERASE"/>
    <property type="match status" value="1"/>
</dbReference>
<dbReference type="InterPro" id="IPR023165">
    <property type="entry name" value="rRNA_Ade_diMease-like_C"/>
</dbReference>
<sequence>MTCNKYSKTKKINNQKKPNFSGQHFMHNRKLIEEIVAYADIASHETVLDLGAGKGALTTVLSSRAQRVLAVEYDEKLVDYLQRKMMSYPNVKVIHHDILTMPMPKQSFVVVSNIPYSITTPIMKRLLDQPAGPFQRGVIVMEKGAAKRFTASTIKDAYVIAWRMFFDIRYAKDISRNNFSPPPKVDSAMLTIKRKRHPLIPPAKYSAFKGLAEYALHKPALPVNLALRGIFTPPQLKHVRRQLGLNSETPISALSEQQWARLLEAMLHHVPAFRWPKRKKRK</sequence>
<feature type="binding site" evidence="8">
    <location>
        <position position="51"/>
    </location>
    <ligand>
        <name>S-adenosyl-L-methionine</name>
        <dbReference type="ChEBI" id="CHEBI:59789"/>
    </ligand>
</feature>
<dbReference type="SMART" id="SM00650">
    <property type="entry name" value="rADc"/>
    <property type="match status" value="1"/>
</dbReference>
<evidence type="ECO:0000256" key="2">
    <source>
        <dbReference type="ARBA" id="ARBA00022603"/>
    </source>
</evidence>
<evidence type="ECO:0000259" key="10">
    <source>
        <dbReference type="SMART" id="SM00650"/>
    </source>
</evidence>
<keyword evidence="5 8" id="KW-0694">RNA-binding</keyword>
<dbReference type="InterPro" id="IPR020598">
    <property type="entry name" value="rRNA_Ade_methylase_Trfase_N"/>
</dbReference>
<dbReference type="Proteomes" id="UP001139179">
    <property type="component" value="Unassembled WGS sequence"/>
</dbReference>
<dbReference type="CDD" id="cd02440">
    <property type="entry name" value="AdoMet_MTases"/>
    <property type="match status" value="1"/>
</dbReference>
<evidence type="ECO:0000256" key="4">
    <source>
        <dbReference type="ARBA" id="ARBA00022691"/>
    </source>
</evidence>